<dbReference type="VEuPathDB" id="TrichDB:TVAG_075030"/>
<evidence type="ECO:0000313" key="2">
    <source>
        <dbReference type="Proteomes" id="UP000001542"/>
    </source>
</evidence>
<dbReference type="AlphaFoldDB" id="A2GIT1"/>
<dbReference type="SMR" id="A2GIT1"/>
<name>A2GIT1_TRIV3</name>
<accession>A2GIT1</accession>
<dbReference type="KEGG" id="tva:4740568"/>
<proteinExistence type="predicted"/>
<evidence type="ECO:0008006" key="3">
    <source>
        <dbReference type="Google" id="ProtNLM"/>
    </source>
</evidence>
<dbReference type="InParanoid" id="A2GIT1"/>
<reference evidence="1" key="1">
    <citation type="submission" date="2006-10" db="EMBL/GenBank/DDBJ databases">
        <authorList>
            <person name="Amadeo P."/>
            <person name="Zhao Q."/>
            <person name="Wortman J."/>
            <person name="Fraser-Liggett C."/>
            <person name="Carlton J."/>
        </authorList>
    </citation>
    <scope>NUCLEOTIDE SEQUENCE</scope>
    <source>
        <strain evidence="1">G3</strain>
    </source>
</reference>
<dbReference type="VEuPathDB" id="TrichDB:TVAGG3_0785440"/>
<protein>
    <recommendedName>
        <fullName evidence="3">BACK domain-containing protein</fullName>
    </recommendedName>
</protein>
<gene>
    <name evidence="1" type="ORF">TVAG_075030</name>
</gene>
<dbReference type="RefSeq" id="XP_001295865.1">
    <property type="nucleotide sequence ID" value="XM_001295864.1"/>
</dbReference>
<reference evidence="1" key="2">
    <citation type="journal article" date="2007" name="Science">
        <title>Draft genome sequence of the sexually transmitted pathogen Trichomonas vaginalis.</title>
        <authorList>
            <person name="Carlton J.M."/>
            <person name="Hirt R.P."/>
            <person name="Silva J.C."/>
            <person name="Delcher A.L."/>
            <person name="Schatz M."/>
            <person name="Zhao Q."/>
            <person name="Wortman J.R."/>
            <person name="Bidwell S.L."/>
            <person name="Alsmark U.C.M."/>
            <person name="Besteiro S."/>
            <person name="Sicheritz-Ponten T."/>
            <person name="Noel C.J."/>
            <person name="Dacks J.B."/>
            <person name="Foster P.G."/>
            <person name="Simillion C."/>
            <person name="Van de Peer Y."/>
            <person name="Miranda-Saavedra D."/>
            <person name="Barton G.J."/>
            <person name="Westrop G.D."/>
            <person name="Mueller S."/>
            <person name="Dessi D."/>
            <person name="Fiori P.L."/>
            <person name="Ren Q."/>
            <person name="Paulsen I."/>
            <person name="Zhang H."/>
            <person name="Bastida-Corcuera F.D."/>
            <person name="Simoes-Barbosa A."/>
            <person name="Brown M.T."/>
            <person name="Hayes R.D."/>
            <person name="Mukherjee M."/>
            <person name="Okumura C.Y."/>
            <person name="Schneider R."/>
            <person name="Smith A.J."/>
            <person name="Vanacova S."/>
            <person name="Villalvazo M."/>
            <person name="Haas B.J."/>
            <person name="Pertea M."/>
            <person name="Feldblyum T.V."/>
            <person name="Utterback T.R."/>
            <person name="Shu C.L."/>
            <person name="Osoegawa K."/>
            <person name="de Jong P.J."/>
            <person name="Hrdy I."/>
            <person name="Horvathova L."/>
            <person name="Zubacova Z."/>
            <person name="Dolezal P."/>
            <person name="Malik S.B."/>
            <person name="Logsdon J.M. Jr."/>
            <person name="Henze K."/>
            <person name="Gupta A."/>
            <person name="Wang C.C."/>
            <person name="Dunne R.L."/>
            <person name="Upcroft J.A."/>
            <person name="Upcroft P."/>
            <person name="White O."/>
            <person name="Salzberg S.L."/>
            <person name="Tang P."/>
            <person name="Chiu C.-H."/>
            <person name="Lee Y.-S."/>
            <person name="Embley T.M."/>
            <person name="Coombs G.H."/>
            <person name="Mottram J.C."/>
            <person name="Tachezy J."/>
            <person name="Fraser-Liggett C.M."/>
            <person name="Johnson P.J."/>
        </authorList>
    </citation>
    <scope>NUCLEOTIDE SEQUENCE [LARGE SCALE GENOMIC DNA]</scope>
    <source>
        <strain evidence="1">G3</strain>
    </source>
</reference>
<dbReference type="OrthoDB" id="15698at2759"/>
<dbReference type="EMBL" id="DS116275">
    <property type="protein sequence ID" value="EAX82935.1"/>
    <property type="molecule type" value="Genomic_DNA"/>
</dbReference>
<keyword evidence="2" id="KW-1185">Reference proteome</keyword>
<evidence type="ECO:0000313" key="1">
    <source>
        <dbReference type="EMBL" id="EAX82935.1"/>
    </source>
</evidence>
<organism evidence="1 2">
    <name type="scientific">Trichomonas vaginalis (strain ATCC PRA-98 / G3)</name>
    <dbReference type="NCBI Taxonomy" id="412133"/>
    <lineage>
        <taxon>Eukaryota</taxon>
        <taxon>Metamonada</taxon>
        <taxon>Parabasalia</taxon>
        <taxon>Trichomonadida</taxon>
        <taxon>Trichomonadidae</taxon>
        <taxon>Trichomonas</taxon>
    </lineage>
</organism>
<sequence>MDNMKIDKNNCIQLLEFYFDICSNDKVVECSKFIASHFFEIDSNQLKNISKKLGIDILQQIFSSDELTLEDEDSLANFIVSLTQENNDFYQLIENIHFEFCNENIIKKIKDLANSNNYQNIVNSLSDSLVRSRNHSTKDRTIYPSIKTKYFESGNVEMPASSINHGSIDIINKHIDDLFFETQNFPNSWVQWKLKQNYSIEPTEYFVRTFSNCGKYSSSRLRSWKVEGTTISGETKIIHEVDNSPLSNGEIRIYPLKINDKFISFKLIQIGTSLLLKFCITIHADKFNLNSNLTMRLSDSKVKK</sequence>
<dbReference type="Proteomes" id="UP000001542">
    <property type="component" value="Unassembled WGS sequence"/>
</dbReference>